<keyword evidence="1" id="KW-1133">Transmembrane helix</keyword>
<comment type="caution">
    <text evidence="2">The sequence shown here is derived from an EMBL/GenBank/DDBJ whole genome shotgun (WGS) entry which is preliminary data.</text>
</comment>
<evidence type="ECO:0000313" key="2">
    <source>
        <dbReference type="EMBL" id="KNZ69839.1"/>
    </source>
</evidence>
<evidence type="ECO:0000256" key="1">
    <source>
        <dbReference type="SAM" id="Phobius"/>
    </source>
</evidence>
<keyword evidence="3" id="KW-1185">Reference proteome</keyword>
<accession>A0A0L6W427</accession>
<dbReference type="Proteomes" id="UP000037175">
    <property type="component" value="Unassembled WGS sequence"/>
</dbReference>
<feature type="transmembrane region" description="Helical" evidence="1">
    <location>
        <begin position="6"/>
        <end position="26"/>
    </location>
</feature>
<reference evidence="3" key="1">
    <citation type="submission" date="2015-07" db="EMBL/GenBank/DDBJ databases">
        <title>Complete Genome of Thermincola ferriacetica strain Z-0001T.</title>
        <authorList>
            <person name="Lusk B."/>
            <person name="Badalamenti J.P."/>
            <person name="Parameswaran P."/>
            <person name="Bond D.R."/>
            <person name="Torres C.I."/>
        </authorList>
    </citation>
    <scope>NUCLEOTIDE SEQUENCE [LARGE SCALE GENOMIC DNA]</scope>
    <source>
        <strain evidence="3">Z-0001</strain>
    </source>
</reference>
<protein>
    <submittedName>
        <fullName evidence="2">Uncharacterized protein</fullName>
    </submittedName>
</protein>
<organism evidence="2 3">
    <name type="scientific">Thermincola ferriacetica</name>
    <dbReference type="NCBI Taxonomy" id="281456"/>
    <lineage>
        <taxon>Bacteria</taxon>
        <taxon>Bacillati</taxon>
        <taxon>Bacillota</taxon>
        <taxon>Clostridia</taxon>
        <taxon>Eubacteriales</taxon>
        <taxon>Thermincolaceae</taxon>
        <taxon>Thermincola</taxon>
    </lineage>
</organism>
<proteinExistence type="predicted"/>
<keyword evidence="1" id="KW-0812">Transmembrane</keyword>
<name>A0A0L6W427_9FIRM</name>
<dbReference type="AlphaFoldDB" id="A0A0L6W427"/>
<sequence length="43" mass="4879">MNLGIFELSMMILYPVVGILIIYFVIKSAVKNAIKELKEEGHL</sequence>
<gene>
    <name evidence="2" type="ORF">Tfer_1449</name>
</gene>
<keyword evidence="1" id="KW-0472">Membrane</keyword>
<dbReference type="EMBL" id="LGTE01000008">
    <property type="protein sequence ID" value="KNZ69839.1"/>
    <property type="molecule type" value="Genomic_DNA"/>
</dbReference>
<dbReference type="RefSeq" id="WP_013119570.1">
    <property type="nucleotide sequence ID" value="NZ_LGTE01000008.1"/>
</dbReference>
<evidence type="ECO:0000313" key="3">
    <source>
        <dbReference type="Proteomes" id="UP000037175"/>
    </source>
</evidence>